<dbReference type="Gene3D" id="3.30.420.10">
    <property type="entry name" value="Ribonuclease H-like superfamily/Ribonuclease H"/>
    <property type="match status" value="1"/>
</dbReference>
<dbReference type="AlphaFoldDB" id="A0A9E6XZP3"/>
<dbReference type="SMART" id="SM00341">
    <property type="entry name" value="HRDC"/>
    <property type="match status" value="1"/>
</dbReference>
<reference evidence="2" key="1">
    <citation type="journal article" date="2022" name="Int. J. Syst. Evol. Microbiol.">
        <title>Pseudomonas aegrilactucae sp. nov. and Pseudomonas morbosilactucae sp. nov., pathogens causing bacterial rot of lettuce in Japan.</title>
        <authorList>
            <person name="Sawada H."/>
            <person name="Fujikawa T."/>
            <person name="Satou M."/>
        </authorList>
    </citation>
    <scope>NUCLEOTIDE SEQUENCE</scope>
    <source>
        <strain evidence="2">0166_1</strain>
    </source>
</reference>
<protein>
    <submittedName>
        <fullName evidence="2">Ribonuclease D</fullName>
        <ecNumber evidence="2">3.1.13.5</ecNumber>
    </submittedName>
</protein>
<dbReference type="InterPro" id="IPR012337">
    <property type="entry name" value="RNaseH-like_sf"/>
</dbReference>
<dbReference type="InterPro" id="IPR036397">
    <property type="entry name" value="RNaseH_sf"/>
</dbReference>
<dbReference type="PANTHER" id="PTHR47649">
    <property type="entry name" value="RIBONUCLEASE D"/>
    <property type="match status" value="1"/>
</dbReference>
<dbReference type="KEGG" id="sbae:DSM104329_03542"/>
<feature type="domain" description="HRDC" evidence="1">
    <location>
        <begin position="210"/>
        <end position="290"/>
    </location>
</feature>
<keyword evidence="3" id="KW-1185">Reference proteome</keyword>
<evidence type="ECO:0000313" key="3">
    <source>
        <dbReference type="Proteomes" id="UP001162834"/>
    </source>
</evidence>
<dbReference type="SMART" id="SM00474">
    <property type="entry name" value="35EXOc"/>
    <property type="match status" value="1"/>
</dbReference>
<proteinExistence type="predicted"/>
<dbReference type="SUPFAM" id="SSF53098">
    <property type="entry name" value="Ribonuclease H-like"/>
    <property type="match status" value="1"/>
</dbReference>
<dbReference type="InterPro" id="IPR002562">
    <property type="entry name" value="3'-5'_exonuclease_dom"/>
</dbReference>
<dbReference type="GO" id="GO:0006139">
    <property type="term" value="P:nucleobase-containing compound metabolic process"/>
    <property type="evidence" value="ECO:0007669"/>
    <property type="project" value="InterPro"/>
</dbReference>
<dbReference type="GO" id="GO:0008408">
    <property type="term" value="F:3'-5' exonuclease activity"/>
    <property type="evidence" value="ECO:0007669"/>
    <property type="project" value="InterPro"/>
</dbReference>
<dbReference type="PROSITE" id="PS50967">
    <property type="entry name" value="HRDC"/>
    <property type="match status" value="1"/>
</dbReference>
<dbReference type="SUPFAM" id="SSF47819">
    <property type="entry name" value="HRDC-like"/>
    <property type="match status" value="2"/>
</dbReference>
<dbReference type="GO" id="GO:0033890">
    <property type="term" value="F:ribonuclease D activity"/>
    <property type="evidence" value="ECO:0007669"/>
    <property type="project" value="UniProtKB-EC"/>
</dbReference>
<dbReference type="InterPro" id="IPR010997">
    <property type="entry name" value="HRDC-like_sf"/>
</dbReference>
<dbReference type="EC" id="3.1.13.5" evidence="2"/>
<dbReference type="Proteomes" id="UP001162834">
    <property type="component" value="Chromosome"/>
</dbReference>
<evidence type="ECO:0000313" key="2">
    <source>
        <dbReference type="EMBL" id="UGS37128.1"/>
    </source>
</evidence>
<keyword evidence="2" id="KW-0378">Hydrolase</keyword>
<dbReference type="GO" id="GO:0003676">
    <property type="term" value="F:nucleic acid binding"/>
    <property type="evidence" value="ECO:0007669"/>
    <property type="project" value="InterPro"/>
</dbReference>
<dbReference type="InterPro" id="IPR051086">
    <property type="entry name" value="RNase_D-like"/>
</dbReference>
<dbReference type="InterPro" id="IPR044876">
    <property type="entry name" value="HRDC_dom_sf"/>
</dbReference>
<evidence type="ECO:0000259" key="1">
    <source>
        <dbReference type="PROSITE" id="PS50967"/>
    </source>
</evidence>
<dbReference type="RefSeq" id="WP_259311191.1">
    <property type="nucleotide sequence ID" value="NZ_CP087164.1"/>
</dbReference>
<dbReference type="GO" id="GO:0000166">
    <property type="term" value="F:nucleotide binding"/>
    <property type="evidence" value="ECO:0007669"/>
    <property type="project" value="InterPro"/>
</dbReference>
<dbReference type="Pfam" id="PF00570">
    <property type="entry name" value="HRDC"/>
    <property type="match status" value="1"/>
</dbReference>
<dbReference type="Gene3D" id="1.10.150.80">
    <property type="entry name" value="HRDC domain"/>
    <property type="match status" value="2"/>
</dbReference>
<name>A0A9E6XZP3_9ACTN</name>
<dbReference type="EMBL" id="CP087164">
    <property type="protein sequence ID" value="UGS37128.1"/>
    <property type="molecule type" value="Genomic_DNA"/>
</dbReference>
<gene>
    <name evidence="2" type="primary">rnd</name>
    <name evidence="2" type="ORF">DSM104329_03542</name>
</gene>
<dbReference type="InterPro" id="IPR002121">
    <property type="entry name" value="HRDC_dom"/>
</dbReference>
<sequence>MPLPTFALSELADQSRASGRLAIDTEFMGEGRYRTLLCLVQVAVPAADGVRIEVIDPLDDDVDPAPLAAVLADPDVEVVMHAARQDVALLRRVWRTEITSLFDTQVAAGFAGLRAQAGYESLLGDVLGIRLPKSASYTKWDRRPLSAEQVAYAREDVEHLFQLADALQDRLRERGRLEWAREECRFLETVSDERDLDAIFDRLPRIAGLDARSRAVARELVEWRESLAATQDRTVQSVLADAALVEIAKRKPDSRKALENIRGINPGNLRRRGDDILEAVARGRDREPIPFEGERRPAPHPGDAPLIALSEALVRTRVADSDLAYELVASRADLQAILAGLREGADADVRTLHGWRRELVGDELLALLRGERALAIDSDLKVRVTER</sequence>
<organism evidence="2 3">
    <name type="scientific">Capillimicrobium parvum</name>
    <dbReference type="NCBI Taxonomy" id="2884022"/>
    <lineage>
        <taxon>Bacteria</taxon>
        <taxon>Bacillati</taxon>
        <taxon>Actinomycetota</taxon>
        <taxon>Thermoleophilia</taxon>
        <taxon>Solirubrobacterales</taxon>
        <taxon>Capillimicrobiaceae</taxon>
        <taxon>Capillimicrobium</taxon>
    </lineage>
</organism>
<dbReference type="PANTHER" id="PTHR47649:SF1">
    <property type="entry name" value="RIBONUCLEASE D"/>
    <property type="match status" value="1"/>
</dbReference>
<accession>A0A9E6XZP3</accession>
<dbReference type="Pfam" id="PF01612">
    <property type="entry name" value="DNA_pol_A_exo1"/>
    <property type="match status" value="1"/>
</dbReference>
<dbReference type="CDD" id="cd06142">
    <property type="entry name" value="RNaseD_exo"/>
    <property type="match status" value="1"/>
</dbReference>